<dbReference type="AlphaFoldDB" id="A0A8D8X5J2"/>
<evidence type="ECO:0000313" key="1">
    <source>
        <dbReference type="EMBL" id="CAG6682639.1"/>
    </source>
</evidence>
<organism evidence="1">
    <name type="scientific">Cacopsylla melanoneura</name>
    <dbReference type="NCBI Taxonomy" id="428564"/>
    <lineage>
        <taxon>Eukaryota</taxon>
        <taxon>Metazoa</taxon>
        <taxon>Ecdysozoa</taxon>
        <taxon>Arthropoda</taxon>
        <taxon>Hexapoda</taxon>
        <taxon>Insecta</taxon>
        <taxon>Pterygota</taxon>
        <taxon>Neoptera</taxon>
        <taxon>Paraneoptera</taxon>
        <taxon>Hemiptera</taxon>
        <taxon>Sternorrhyncha</taxon>
        <taxon>Psylloidea</taxon>
        <taxon>Psyllidae</taxon>
        <taxon>Psyllinae</taxon>
        <taxon>Cacopsylla</taxon>
    </lineage>
</organism>
<dbReference type="EMBL" id="HBUF01260081">
    <property type="protein sequence ID" value="CAG6682640.1"/>
    <property type="molecule type" value="Transcribed_RNA"/>
</dbReference>
<accession>A0A8D8X5J2</accession>
<name>A0A8D8X5J2_9HEMI</name>
<dbReference type="EMBL" id="HBUF01260080">
    <property type="protein sequence ID" value="CAG6682639.1"/>
    <property type="molecule type" value="Transcribed_RNA"/>
</dbReference>
<protein>
    <submittedName>
        <fullName evidence="1">Uncharacterized protein</fullName>
    </submittedName>
</protein>
<reference evidence="1" key="1">
    <citation type="submission" date="2021-05" db="EMBL/GenBank/DDBJ databases">
        <authorList>
            <person name="Alioto T."/>
            <person name="Alioto T."/>
            <person name="Gomez Garrido J."/>
        </authorList>
    </citation>
    <scope>NUCLEOTIDE SEQUENCE</scope>
</reference>
<proteinExistence type="predicted"/>
<sequence>MKTPAIESLPSDIKGCGNVWVCSNVYKQFKGNLKRPAIRIRTTSCFSDLILFDPQKKLPLQTLSPLPSICFPPKPPHHLPHLLPFCLKILFSVLNRYKSCSLHQRKYELFTSSIL</sequence>